<protein>
    <submittedName>
        <fullName evidence="2">Transcriptional regulator</fullName>
    </submittedName>
</protein>
<proteinExistence type="predicted"/>
<dbReference type="SUPFAM" id="SSF46894">
    <property type="entry name" value="C-terminal effector domain of the bipartite response regulators"/>
    <property type="match status" value="1"/>
</dbReference>
<accession>A0ABQ4C576</accession>
<dbReference type="SMART" id="SM00421">
    <property type="entry name" value="HTH_LUXR"/>
    <property type="match status" value="1"/>
</dbReference>
<organism evidence="2 3">
    <name type="scientific">Asanoa iriomotensis</name>
    <dbReference type="NCBI Taxonomy" id="234613"/>
    <lineage>
        <taxon>Bacteria</taxon>
        <taxon>Bacillati</taxon>
        <taxon>Actinomycetota</taxon>
        <taxon>Actinomycetes</taxon>
        <taxon>Micromonosporales</taxon>
        <taxon>Micromonosporaceae</taxon>
        <taxon>Asanoa</taxon>
    </lineage>
</organism>
<name>A0ABQ4C576_9ACTN</name>
<dbReference type="InterPro" id="IPR000792">
    <property type="entry name" value="Tscrpt_reg_LuxR_C"/>
</dbReference>
<evidence type="ECO:0000259" key="1">
    <source>
        <dbReference type="SMART" id="SM00421"/>
    </source>
</evidence>
<reference evidence="2 3" key="1">
    <citation type="submission" date="2021-01" db="EMBL/GenBank/DDBJ databases">
        <title>Whole genome shotgun sequence of Asanoa iriomotensis NBRC 100142.</title>
        <authorList>
            <person name="Komaki H."/>
            <person name="Tamura T."/>
        </authorList>
    </citation>
    <scope>NUCLEOTIDE SEQUENCE [LARGE SCALE GENOMIC DNA]</scope>
    <source>
        <strain evidence="2 3">NBRC 100142</strain>
    </source>
</reference>
<evidence type="ECO:0000313" key="2">
    <source>
        <dbReference type="EMBL" id="GIF57920.1"/>
    </source>
</evidence>
<sequence>MDVFLSDDARLRYEQLLAGESGDENDEAVHELVSNGLVRRDSGTGSLTVAPPGIALRRMLAGRQRQLLNALTRLDDDYTQLELLERRFPTTGSGSPGATELARSAADMAAHWHELTTYSKGPCYTVQAGAATTPFQQRWAAARRLSHLTTPARFRTVCSNDVLEQPAGRAEAEGLVAAGGQLRVHPLLPGDLVLADHGAMLLVNGPREQLALVVRAGGLLTALRHYFDLLWSRSVPFGRAAGDADPPSPAQSQVLRLAAVGLKDEAIARSLGRSTRWVRRNFEVLEERLGATNRLTLGIAAARRGWV</sequence>
<feature type="domain" description="HTH luxR-type" evidence="1">
    <location>
        <begin position="244"/>
        <end position="301"/>
    </location>
</feature>
<evidence type="ECO:0000313" key="3">
    <source>
        <dbReference type="Proteomes" id="UP000624325"/>
    </source>
</evidence>
<dbReference type="EMBL" id="BONC01000027">
    <property type="protein sequence ID" value="GIF57920.1"/>
    <property type="molecule type" value="Genomic_DNA"/>
</dbReference>
<gene>
    <name evidence="2" type="ORF">Air01nite_40150</name>
</gene>
<dbReference type="InterPro" id="IPR016032">
    <property type="entry name" value="Sig_transdc_resp-reg_C-effctor"/>
</dbReference>
<dbReference type="Proteomes" id="UP000624325">
    <property type="component" value="Unassembled WGS sequence"/>
</dbReference>
<comment type="caution">
    <text evidence="2">The sequence shown here is derived from an EMBL/GenBank/DDBJ whole genome shotgun (WGS) entry which is preliminary data.</text>
</comment>
<dbReference type="InterPro" id="IPR036388">
    <property type="entry name" value="WH-like_DNA-bd_sf"/>
</dbReference>
<dbReference type="RefSeq" id="WP_203704232.1">
    <property type="nucleotide sequence ID" value="NZ_BAAALU010000002.1"/>
</dbReference>
<keyword evidence="3" id="KW-1185">Reference proteome</keyword>
<dbReference type="Gene3D" id="1.10.10.10">
    <property type="entry name" value="Winged helix-like DNA-binding domain superfamily/Winged helix DNA-binding domain"/>
    <property type="match status" value="1"/>
</dbReference>